<dbReference type="EMBL" id="WIND01000010">
    <property type="protein sequence ID" value="MSU90550.1"/>
    <property type="molecule type" value="Genomic_DNA"/>
</dbReference>
<protein>
    <submittedName>
        <fullName evidence="1">Uncharacterized protein</fullName>
    </submittedName>
</protein>
<dbReference type="RefSeq" id="WP_154447044.1">
    <property type="nucleotide sequence ID" value="NZ_WIND01000010.1"/>
</dbReference>
<comment type="caution">
    <text evidence="1">The sequence shown here is derived from an EMBL/GenBank/DDBJ whole genome shotgun (WGS) entry which is preliminary data.</text>
</comment>
<sequence length="60" mass="6867">MMIGMALERFRASRAGARTVHRPVTRSGAFLIARVMGVTDTHTRWRAWRQAMAEGRVLIR</sequence>
<dbReference type="AlphaFoldDB" id="A0A6L5Z3A4"/>
<organism evidence="1 2">
    <name type="scientific">Halovulum marinum</name>
    <dbReference type="NCBI Taxonomy" id="2662447"/>
    <lineage>
        <taxon>Bacteria</taxon>
        <taxon>Pseudomonadati</taxon>
        <taxon>Pseudomonadota</taxon>
        <taxon>Alphaproteobacteria</taxon>
        <taxon>Rhodobacterales</taxon>
        <taxon>Paracoccaceae</taxon>
        <taxon>Halovulum</taxon>
    </lineage>
</organism>
<dbReference type="Proteomes" id="UP000474957">
    <property type="component" value="Unassembled WGS sequence"/>
</dbReference>
<proteinExistence type="predicted"/>
<evidence type="ECO:0000313" key="2">
    <source>
        <dbReference type="Proteomes" id="UP000474957"/>
    </source>
</evidence>
<evidence type="ECO:0000313" key="1">
    <source>
        <dbReference type="EMBL" id="MSU90550.1"/>
    </source>
</evidence>
<keyword evidence="2" id="KW-1185">Reference proteome</keyword>
<accession>A0A6L5Z3A4</accession>
<reference evidence="1 2" key="1">
    <citation type="submission" date="2019-10" db="EMBL/GenBank/DDBJ databases">
        <title>Cognatihalovulum marinum gen. nov. sp. nov., a new member of the family Rhodobacteraceae isolated from deep seawater of the Northwest Indian Ocean.</title>
        <authorList>
            <person name="Ruan C."/>
            <person name="Wang J."/>
            <person name="Zheng X."/>
            <person name="Song L."/>
            <person name="Zhu Y."/>
            <person name="Huang Y."/>
            <person name="Lu Z."/>
            <person name="Du W."/>
            <person name="Huang L."/>
            <person name="Dai X."/>
        </authorList>
    </citation>
    <scope>NUCLEOTIDE SEQUENCE [LARGE SCALE GENOMIC DNA]</scope>
    <source>
        <strain evidence="1 2">2CG4</strain>
    </source>
</reference>
<name>A0A6L5Z3A4_9RHOB</name>
<gene>
    <name evidence="1" type="ORF">GE300_13140</name>
</gene>